<evidence type="ECO:0000313" key="4">
    <source>
        <dbReference type="EMBL" id="HIZ35852.1"/>
    </source>
</evidence>
<keyword evidence="1" id="KW-0560">Oxidoreductase</keyword>
<reference evidence="4" key="1">
    <citation type="journal article" date="2021" name="PeerJ">
        <title>Extensive microbial diversity within the chicken gut microbiome revealed by metagenomics and culture.</title>
        <authorList>
            <person name="Gilroy R."/>
            <person name="Ravi A."/>
            <person name="Getino M."/>
            <person name="Pursley I."/>
            <person name="Horton D.L."/>
            <person name="Alikhan N.F."/>
            <person name="Baker D."/>
            <person name="Gharbi K."/>
            <person name="Hall N."/>
            <person name="Watson M."/>
            <person name="Adriaenssens E.M."/>
            <person name="Foster-Nyarko E."/>
            <person name="Jarju S."/>
            <person name="Secka A."/>
            <person name="Antonio M."/>
            <person name="Oren A."/>
            <person name="Chaudhuri R.R."/>
            <person name="La Ragione R."/>
            <person name="Hildebrand F."/>
            <person name="Pallen M.J."/>
        </authorList>
    </citation>
    <scope>NUCLEOTIDE SEQUENCE</scope>
    <source>
        <strain evidence="4">ChiGjej4B4-7305</strain>
    </source>
</reference>
<dbReference type="GO" id="GO:0016620">
    <property type="term" value="F:oxidoreductase activity, acting on the aldehyde or oxo group of donors, NAD or NADP as acceptor"/>
    <property type="evidence" value="ECO:0007669"/>
    <property type="project" value="InterPro"/>
</dbReference>
<dbReference type="Gene3D" id="3.40.309.10">
    <property type="entry name" value="Aldehyde Dehydrogenase, Chain A, domain 2"/>
    <property type="match status" value="1"/>
</dbReference>
<dbReference type="PANTHER" id="PTHR43353:SF3">
    <property type="entry name" value="ALDEHYDE DEHYDROGENASE-RELATED"/>
    <property type="match status" value="1"/>
</dbReference>
<dbReference type="Proteomes" id="UP000824037">
    <property type="component" value="Unassembled WGS sequence"/>
</dbReference>
<dbReference type="SUPFAM" id="SSF53720">
    <property type="entry name" value="ALDH-like"/>
    <property type="match status" value="1"/>
</dbReference>
<accession>A0A9D2EEK0</accession>
<protein>
    <submittedName>
        <fullName evidence="4">Aldehyde dehydrogenase (NADP(+))</fullName>
    </submittedName>
</protein>
<dbReference type="InterPro" id="IPR016161">
    <property type="entry name" value="Ald_DH/histidinol_DH"/>
</dbReference>
<dbReference type="Pfam" id="PF00171">
    <property type="entry name" value="Aldedh"/>
    <property type="match status" value="1"/>
</dbReference>
<evidence type="ECO:0000313" key="5">
    <source>
        <dbReference type="Proteomes" id="UP000824037"/>
    </source>
</evidence>
<sequence length="504" mass="52542">MTTLTSTDPRTGESRDTDLSTTGADQVAALTAQASAAFDVLRRHPRSWRAGLLRALADGLEANRNSLVEAALSETGLAEARLTGELSRSVFQLRLFADAVDEGGYLEAIIDHAGPTPLGPGPDVRRMLVPIGPVAVFGASNFPFAFSVVGGDTASALAAGNPVVIKAHSSHPVTSQRSFAALERAATAYGAPAGTFGIVYGQPAGATLVADPRIAAVGFTGSLSTGTILQRIIDERPTPIPFFGELSSLNPLVITPGAAAERSAEIGEGLFTSVTGSAGQLCTKPGLAFVPAGQAGDALVADVVARAEAAQAQTLLNQRIHTAFDEIRTRLIENGRARSLVTPQHGDQGFSLTPGVLEIDAAEVTPAVTEEAFGPMVVLVRYTGADEVRAALQAVPHSLTATIHSAAAEQELTTELTETVSPLVGRIVYNGYPTGVRVSWAMHHGGPWPATNTQHTSVGVTAIRRFLRPLAWQDAPAHLLPAELRDGPVDLPRRVNGELQLAGS</sequence>
<feature type="region of interest" description="Disordered" evidence="2">
    <location>
        <begin position="1"/>
        <end position="22"/>
    </location>
</feature>
<evidence type="ECO:0000256" key="2">
    <source>
        <dbReference type="SAM" id="MobiDB-lite"/>
    </source>
</evidence>
<dbReference type="InterPro" id="IPR050740">
    <property type="entry name" value="Aldehyde_DH_Superfamily"/>
</dbReference>
<proteinExistence type="predicted"/>
<dbReference type="EMBL" id="DXBY01000149">
    <property type="protein sequence ID" value="HIZ35852.1"/>
    <property type="molecule type" value="Genomic_DNA"/>
</dbReference>
<feature type="domain" description="Aldehyde dehydrogenase" evidence="3">
    <location>
        <begin position="6"/>
        <end position="434"/>
    </location>
</feature>
<gene>
    <name evidence="4" type="ORF">H9815_08745</name>
</gene>
<dbReference type="CDD" id="cd07129">
    <property type="entry name" value="ALDH_KGSADH"/>
    <property type="match status" value="1"/>
</dbReference>
<name>A0A9D2EEK0_9MICO</name>
<dbReference type="AlphaFoldDB" id="A0A9D2EEK0"/>
<reference evidence="4" key="2">
    <citation type="submission" date="2021-04" db="EMBL/GenBank/DDBJ databases">
        <authorList>
            <person name="Gilroy R."/>
        </authorList>
    </citation>
    <scope>NUCLEOTIDE SEQUENCE</scope>
    <source>
        <strain evidence="4">ChiGjej4B4-7305</strain>
    </source>
</reference>
<comment type="caution">
    <text evidence="4">The sequence shown here is derived from an EMBL/GenBank/DDBJ whole genome shotgun (WGS) entry which is preliminary data.</text>
</comment>
<dbReference type="Gene3D" id="3.40.605.10">
    <property type="entry name" value="Aldehyde Dehydrogenase, Chain A, domain 1"/>
    <property type="match status" value="1"/>
</dbReference>
<dbReference type="InterPro" id="IPR016162">
    <property type="entry name" value="Ald_DH_N"/>
</dbReference>
<dbReference type="InterPro" id="IPR044151">
    <property type="entry name" value="ALDH_KGSADH"/>
</dbReference>
<dbReference type="PANTHER" id="PTHR43353">
    <property type="entry name" value="SUCCINATE-SEMIALDEHYDE DEHYDROGENASE, MITOCHONDRIAL"/>
    <property type="match status" value="1"/>
</dbReference>
<evidence type="ECO:0000259" key="3">
    <source>
        <dbReference type="Pfam" id="PF00171"/>
    </source>
</evidence>
<evidence type="ECO:0000256" key="1">
    <source>
        <dbReference type="ARBA" id="ARBA00023002"/>
    </source>
</evidence>
<dbReference type="InterPro" id="IPR016163">
    <property type="entry name" value="Ald_DH_C"/>
</dbReference>
<organism evidence="4 5">
    <name type="scientific">Candidatus Ruania gallistercoris</name>
    <dbReference type="NCBI Taxonomy" id="2838746"/>
    <lineage>
        <taxon>Bacteria</taxon>
        <taxon>Bacillati</taxon>
        <taxon>Actinomycetota</taxon>
        <taxon>Actinomycetes</taxon>
        <taxon>Micrococcales</taxon>
        <taxon>Ruaniaceae</taxon>
        <taxon>Ruania</taxon>
    </lineage>
</organism>
<dbReference type="InterPro" id="IPR015590">
    <property type="entry name" value="Aldehyde_DH_dom"/>
</dbReference>